<evidence type="ECO:0000313" key="17">
    <source>
        <dbReference type="Proteomes" id="UP000824162"/>
    </source>
</evidence>
<dbReference type="PANTHER" id="PTHR22749:SF6">
    <property type="entry name" value="RIBOFLAVIN KINASE"/>
    <property type="match status" value="1"/>
</dbReference>
<gene>
    <name evidence="16" type="ORF">H9900_02560</name>
</gene>
<evidence type="ECO:0000256" key="7">
    <source>
        <dbReference type="ARBA" id="ARBA00022741"/>
    </source>
</evidence>
<accession>A0A9D1PRR0</accession>
<evidence type="ECO:0000256" key="10">
    <source>
        <dbReference type="ARBA" id="ARBA00022840"/>
    </source>
</evidence>
<evidence type="ECO:0000256" key="13">
    <source>
        <dbReference type="ARBA" id="ARBA00049494"/>
    </source>
</evidence>
<evidence type="ECO:0000256" key="2">
    <source>
        <dbReference type="ARBA" id="ARBA00005201"/>
    </source>
</evidence>
<comment type="pathway">
    <text evidence="2 14">Cofactor biosynthesis; FMN biosynthesis; FMN from riboflavin (ATP route): step 1/1.</text>
</comment>
<keyword evidence="6 14" id="KW-0548">Nucleotidyltransferase</keyword>
<keyword evidence="3 14" id="KW-0285">Flavoprotein</keyword>
<dbReference type="GO" id="GO:0009231">
    <property type="term" value="P:riboflavin biosynthetic process"/>
    <property type="evidence" value="ECO:0007669"/>
    <property type="project" value="InterPro"/>
</dbReference>
<dbReference type="GO" id="GO:0009398">
    <property type="term" value="P:FMN biosynthetic process"/>
    <property type="evidence" value="ECO:0007669"/>
    <property type="project" value="UniProtKB-UniRule"/>
</dbReference>
<comment type="catalytic activity">
    <reaction evidence="13 14">
        <text>FMN + ATP + H(+) = FAD + diphosphate</text>
        <dbReference type="Rhea" id="RHEA:17237"/>
        <dbReference type="ChEBI" id="CHEBI:15378"/>
        <dbReference type="ChEBI" id="CHEBI:30616"/>
        <dbReference type="ChEBI" id="CHEBI:33019"/>
        <dbReference type="ChEBI" id="CHEBI:57692"/>
        <dbReference type="ChEBI" id="CHEBI:58210"/>
        <dbReference type="EC" id="2.7.7.2"/>
    </reaction>
</comment>
<evidence type="ECO:0000259" key="15">
    <source>
        <dbReference type="SMART" id="SM00904"/>
    </source>
</evidence>
<proteinExistence type="inferred from homology"/>
<dbReference type="InterPro" id="IPR002606">
    <property type="entry name" value="Riboflavin_kinase_bac"/>
</dbReference>
<sequence>MEYYAQDELFNRHDLDNLRLKNTAVALGVFDAMHLGHLEIIDTVVKYARENGLRSAVYMFRNIPKSVLTNTDIKNVNLFKKRLHILYERGVDIVIAERFTKDYMKLEYTDFIKNYLVDKFDAKFVCAGFNYHFGYKGRGNTEELRRICGSYGIKVHIAECKSLDKPVSSTLLRNLIADGEMEDVSKYLGRIFSVTRRVEHGEKVGRKIGFPTANIKLPDFHVVPKFGVYITRAKVNGIWRPAITNVGGKPTVGTQEPSIETHILDFEENIYGKEMEIEFYHYLRPIAKFESLDALKRQLESDKKAAREYFANRR</sequence>
<dbReference type="EMBL" id="DXIJ01000053">
    <property type="protein sequence ID" value="HIV85675.1"/>
    <property type="molecule type" value="Genomic_DNA"/>
</dbReference>
<dbReference type="GO" id="GO:0008531">
    <property type="term" value="F:riboflavin kinase activity"/>
    <property type="evidence" value="ECO:0007669"/>
    <property type="project" value="UniProtKB-UniRule"/>
</dbReference>
<comment type="caution">
    <text evidence="16">The sequence shown here is derived from an EMBL/GenBank/DDBJ whole genome shotgun (WGS) entry which is preliminary data.</text>
</comment>
<evidence type="ECO:0000313" key="16">
    <source>
        <dbReference type="EMBL" id="HIV85675.1"/>
    </source>
</evidence>
<keyword evidence="8 14" id="KW-0418">Kinase</keyword>
<dbReference type="InterPro" id="IPR015864">
    <property type="entry name" value="FAD_synthase"/>
</dbReference>
<dbReference type="Pfam" id="PF06574">
    <property type="entry name" value="FAD_syn"/>
    <property type="match status" value="1"/>
</dbReference>
<dbReference type="PANTHER" id="PTHR22749">
    <property type="entry name" value="RIBOFLAVIN KINASE/FMN ADENYLYLTRANSFERASE"/>
    <property type="match status" value="1"/>
</dbReference>
<evidence type="ECO:0000256" key="6">
    <source>
        <dbReference type="ARBA" id="ARBA00022695"/>
    </source>
</evidence>
<dbReference type="Gene3D" id="2.40.30.30">
    <property type="entry name" value="Riboflavin kinase-like"/>
    <property type="match status" value="1"/>
</dbReference>
<dbReference type="NCBIfam" id="NF004162">
    <property type="entry name" value="PRK05627.1-5"/>
    <property type="match status" value="1"/>
</dbReference>
<dbReference type="GO" id="GO:0003919">
    <property type="term" value="F:FMN adenylyltransferase activity"/>
    <property type="evidence" value="ECO:0007669"/>
    <property type="project" value="UniProtKB-UniRule"/>
</dbReference>
<dbReference type="SUPFAM" id="SSF52374">
    <property type="entry name" value="Nucleotidylyl transferase"/>
    <property type="match status" value="1"/>
</dbReference>
<dbReference type="NCBIfam" id="TIGR00083">
    <property type="entry name" value="ribF"/>
    <property type="match status" value="1"/>
</dbReference>
<comment type="pathway">
    <text evidence="1 14">Cofactor biosynthesis; FAD biosynthesis; FAD from FMN: step 1/1.</text>
</comment>
<dbReference type="SUPFAM" id="SSF82114">
    <property type="entry name" value="Riboflavin kinase-like"/>
    <property type="match status" value="1"/>
</dbReference>
<feature type="domain" description="Riboflavin kinase" evidence="15">
    <location>
        <begin position="187"/>
        <end position="311"/>
    </location>
</feature>
<dbReference type="AlphaFoldDB" id="A0A9D1PRR0"/>
<evidence type="ECO:0000256" key="4">
    <source>
        <dbReference type="ARBA" id="ARBA00022643"/>
    </source>
</evidence>
<organism evidence="16 17">
    <name type="scientific">Candidatus Monoglobus merdigallinarum</name>
    <dbReference type="NCBI Taxonomy" id="2838698"/>
    <lineage>
        <taxon>Bacteria</taxon>
        <taxon>Bacillati</taxon>
        <taxon>Bacillota</taxon>
        <taxon>Clostridia</taxon>
        <taxon>Monoglobales</taxon>
        <taxon>Monoglobaceae</taxon>
        <taxon>Monoglobus</taxon>
    </lineage>
</organism>
<keyword evidence="10 14" id="KW-0067">ATP-binding</keyword>
<dbReference type="InterPro" id="IPR015865">
    <property type="entry name" value="Riboflavin_kinase_bac/euk"/>
</dbReference>
<dbReference type="EC" id="2.7.7.2" evidence="14"/>
<evidence type="ECO:0000256" key="11">
    <source>
        <dbReference type="ARBA" id="ARBA00023268"/>
    </source>
</evidence>
<evidence type="ECO:0000256" key="5">
    <source>
        <dbReference type="ARBA" id="ARBA00022679"/>
    </source>
</evidence>
<keyword evidence="4 14" id="KW-0288">FMN</keyword>
<keyword evidence="5 14" id="KW-0808">Transferase</keyword>
<dbReference type="Pfam" id="PF01687">
    <property type="entry name" value="Flavokinase"/>
    <property type="match status" value="1"/>
</dbReference>
<dbReference type="GO" id="GO:0005524">
    <property type="term" value="F:ATP binding"/>
    <property type="evidence" value="ECO:0007669"/>
    <property type="project" value="UniProtKB-UniRule"/>
</dbReference>
<evidence type="ECO:0000256" key="9">
    <source>
        <dbReference type="ARBA" id="ARBA00022827"/>
    </source>
</evidence>
<evidence type="ECO:0000256" key="14">
    <source>
        <dbReference type="PIRNR" id="PIRNR004491"/>
    </source>
</evidence>
<keyword evidence="11" id="KW-0511">Multifunctional enzyme</keyword>
<dbReference type="SMART" id="SM00904">
    <property type="entry name" value="Flavokinase"/>
    <property type="match status" value="1"/>
</dbReference>
<dbReference type="InterPro" id="IPR014729">
    <property type="entry name" value="Rossmann-like_a/b/a_fold"/>
</dbReference>
<dbReference type="InterPro" id="IPR023468">
    <property type="entry name" value="Riboflavin_kinase"/>
</dbReference>
<evidence type="ECO:0000256" key="3">
    <source>
        <dbReference type="ARBA" id="ARBA00022630"/>
    </source>
</evidence>
<dbReference type="Gene3D" id="3.40.50.620">
    <property type="entry name" value="HUPs"/>
    <property type="match status" value="1"/>
</dbReference>
<evidence type="ECO:0000256" key="8">
    <source>
        <dbReference type="ARBA" id="ARBA00022777"/>
    </source>
</evidence>
<dbReference type="InterPro" id="IPR023465">
    <property type="entry name" value="Riboflavin_kinase_dom_sf"/>
</dbReference>
<dbReference type="Proteomes" id="UP000824162">
    <property type="component" value="Unassembled WGS sequence"/>
</dbReference>
<dbReference type="CDD" id="cd02064">
    <property type="entry name" value="FAD_synthetase_N"/>
    <property type="match status" value="1"/>
</dbReference>
<keyword evidence="9 14" id="KW-0274">FAD</keyword>
<evidence type="ECO:0000256" key="12">
    <source>
        <dbReference type="ARBA" id="ARBA00047880"/>
    </source>
</evidence>
<dbReference type="GO" id="GO:0006747">
    <property type="term" value="P:FAD biosynthetic process"/>
    <property type="evidence" value="ECO:0007669"/>
    <property type="project" value="UniProtKB-UniRule"/>
</dbReference>
<dbReference type="EC" id="2.7.1.26" evidence="14"/>
<protein>
    <recommendedName>
        <fullName evidence="14">Riboflavin biosynthesis protein</fullName>
    </recommendedName>
    <domain>
        <recommendedName>
            <fullName evidence="14">Riboflavin kinase</fullName>
            <ecNumber evidence="14">2.7.1.26</ecNumber>
        </recommendedName>
        <alternativeName>
            <fullName evidence="14">Flavokinase</fullName>
        </alternativeName>
    </domain>
    <domain>
        <recommendedName>
            <fullName evidence="14">FMN adenylyltransferase</fullName>
            <ecNumber evidence="14">2.7.7.2</ecNumber>
        </recommendedName>
        <alternativeName>
            <fullName evidence="14">FAD pyrophosphorylase</fullName>
        </alternativeName>
        <alternativeName>
            <fullName evidence="14">FAD synthase</fullName>
        </alternativeName>
    </domain>
</protein>
<comment type="similarity">
    <text evidence="14">Belongs to the ribF family.</text>
</comment>
<comment type="catalytic activity">
    <reaction evidence="12 14">
        <text>riboflavin + ATP = FMN + ADP + H(+)</text>
        <dbReference type="Rhea" id="RHEA:14357"/>
        <dbReference type="ChEBI" id="CHEBI:15378"/>
        <dbReference type="ChEBI" id="CHEBI:30616"/>
        <dbReference type="ChEBI" id="CHEBI:57986"/>
        <dbReference type="ChEBI" id="CHEBI:58210"/>
        <dbReference type="ChEBI" id="CHEBI:456216"/>
        <dbReference type="EC" id="2.7.1.26"/>
    </reaction>
</comment>
<reference evidence="16" key="1">
    <citation type="journal article" date="2021" name="PeerJ">
        <title>Extensive microbial diversity within the chicken gut microbiome revealed by metagenomics and culture.</title>
        <authorList>
            <person name="Gilroy R."/>
            <person name="Ravi A."/>
            <person name="Getino M."/>
            <person name="Pursley I."/>
            <person name="Horton D.L."/>
            <person name="Alikhan N.F."/>
            <person name="Baker D."/>
            <person name="Gharbi K."/>
            <person name="Hall N."/>
            <person name="Watson M."/>
            <person name="Adriaenssens E.M."/>
            <person name="Foster-Nyarko E."/>
            <person name="Jarju S."/>
            <person name="Secka A."/>
            <person name="Antonio M."/>
            <person name="Oren A."/>
            <person name="Chaudhuri R.R."/>
            <person name="La Ragione R."/>
            <person name="Hildebrand F."/>
            <person name="Pallen M.J."/>
        </authorList>
    </citation>
    <scope>NUCLEOTIDE SEQUENCE</scope>
    <source>
        <strain evidence="16">5790</strain>
    </source>
</reference>
<keyword evidence="7 14" id="KW-0547">Nucleotide-binding</keyword>
<evidence type="ECO:0000256" key="1">
    <source>
        <dbReference type="ARBA" id="ARBA00004726"/>
    </source>
</evidence>
<dbReference type="PIRSF" id="PIRSF004491">
    <property type="entry name" value="FAD_Synth"/>
    <property type="match status" value="1"/>
</dbReference>
<name>A0A9D1PRR0_9FIRM</name>
<reference evidence="16" key="2">
    <citation type="submission" date="2021-04" db="EMBL/GenBank/DDBJ databases">
        <authorList>
            <person name="Gilroy R."/>
        </authorList>
    </citation>
    <scope>NUCLEOTIDE SEQUENCE</scope>
    <source>
        <strain evidence="16">5790</strain>
    </source>
</reference>